<feature type="region of interest" description="Disordered" evidence="1">
    <location>
        <begin position="76"/>
        <end position="118"/>
    </location>
</feature>
<organism evidence="2 3">
    <name type="scientific">Aphanomyces astaci</name>
    <name type="common">Crayfish plague agent</name>
    <dbReference type="NCBI Taxonomy" id="112090"/>
    <lineage>
        <taxon>Eukaryota</taxon>
        <taxon>Sar</taxon>
        <taxon>Stramenopiles</taxon>
        <taxon>Oomycota</taxon>
        <taxon>Saprolegniomycetes</taxon>
        <taxon>Saprolegniales</taxon>
        <taxon>Verrucalvaceae</taxon>
        <taxon>Aphanomyces</taxon>
    </lineage>
</organism>
<name>A0A397FI51_APHAT</name>
<comment type="caution">
    <text evidence="2">The sequence shown here is derived from an EMBL/GenBank/DDBJ whole genome shotgun (WGS) entry which is preliminary data.</text>
</comment>
<evidence type="ECO:0000313" key="2">
    <source>
        <dbReference type="EMBL" id="RHZ22974.1"/>
    </source>
</evidence>
<feature type="non-terminal residue" evidence="2">
    <location>
        <position position="1"/>
    </location>
</feature>
<feature type="compositionally biased region" description="Basic residues" evidence="1">
    <location>
        <begin position="137"/>
        <end position="147"/>
    </location>
</feature>
<evidence type="ECO:0008006" key="4">
    <source>
        <dbReference type="Google" id="ProtNLM"/>
    </source>
</evidence>
<dbReference type="Proteomes" id="UP000266196">
    <property type="component" value="Unassembled WGS sequence"/>
</dbReference>
<evidence type="ECO:0000256" key="1">
    <source>
        <dbReference type="SAM" id="MobiDB-lite"/>
    </source>
</evidence>
<dbReference type="VEuPathDB" id="FungiDB:H257_17909"/>
<feature type="region of interest" description="Disordered" evidence="1">
    <location>
        <begin position="130"/>
        <end position="166"/>
    </location>
</feature>
<dbReference type="AlphaFoldDB" id="A0A397FI51"/>
<proteinExistence type="predicted"/>
<feature type="region of interest" description="Disordered" evidence="1">
    <location>
        <begin position="1"/>
        <end position="47"/>
    </location>
</feature>
<gene>
    <name evidence="2" type="ORF">DYB31_014446</name>
</gene>
<feature type="compositionally biased region" description="Low complexity" evidence="1">
    <location>
        <begin position="1"/>
        <end position="13"/>
    </location>
</feature>
<protein>
    <recommendedName>
        <fullName evidence="4">Chromo domain-containing protein</fullName>
    </recommendedName>
</protein>
<accession>A0A397FI51</accession>
<sequence length="493" mass="55655">TMRKTAAAIPTKPAKSRAPSPAKQPGTKRPVATAKQTAANKRPITVLKPAAATAGYDASDDPSPLVLDHILEDSGRTSTINNYDTDSDDSLPSPKKKTPAANLPPPTDSGDTKMSAKSRRTTPLFYAHDPRYATHFPPHKQHRRATKPRPTNADNTAFQGSERVGDETPEDIDIEGFYAFDALLDKQEDSDEPDETWYLVKWLHKVPGFASLEWVFESKLDSASCDSAKLLLDRYLALPEERRNTTSLLMWRRNQPEWLMMCANSDSSCLAAICQACHLLGMDFFFDAEDILDFKISRDIAPTTAIPQAKLKDFILYLVQHYFLKIDLQIAAINQGTPSKAGVIHDVVKASEEPGVYILITEESDTCHAWAFHRHEDTSVYLYDGPDEVDIQDTFTRPAGHRRILFQRLIRFQPIMARRTEESDTCDAWAFHQHEDSSVYLYDGMDEVDIADTFTRPAGHRRIVFQRLIRFQSTIAHQFPFQESKKAAKQARK</sequence>
<reference evidence="2 3" key="1">
    <citation type="submission" date="2018-08" db="EMBL/GenBank/DDBJ databases">
        <title>Aphanomyces genome sequencing and annotation.</title>
        <authorList>
            <person name="Minardi D."/>
            <person name="Oidtmann B."/>
            <person name="Van Der Giezen M."/>
            <person name="Studholme D.J."/>
        </authorList>
    </citation>
    <scope>NUCLEOTIDE SEQUENCE [LARGE SCALE GENOMIC DNA]</scope>
    <source>
        <strain evidence="2 3">197901</strain>
    </source>
</reference>
<dbReference type="EMBL" id="QUTE01008735">
    <property type="protein sequence ID" value="RHZ22974.1"/>
    <property type="molecule type" value="Genomic_DNA"/>
</dbReference>
<evidence type="ECO:0000313" key="3">
    <source>
        <dbReference type="Proteomes" id="UP000266196"/>
    </source>
</evidence>